<gene>
    <name evidence="2" type="ORF">OG350_02050</name>
</gene>
<sequence>MENREEVYEAPMRSEAGDFAEVTLGWPFGHRRDGGLPPYWLSPTASEPGAVNPVGARDTTRPPGAGPPDLPVRRRSAVDDWWVMLPDAPAAAAVAERLRRDGVRRVPHASGRPWLVGRWDARQEVSARAGEARIVVLGRSTAQAGTLRRRIERVRLPAEAEHAVTGLAGSFHVLASVGGRVWARGTASAVRRVFTTHIDGVPVAAGRADVLAALSDADPDPGALAVRLLHPPVAATVLAHRTFWRNVRAVPPQEALVWERDGRRGPGVR</sequence>
<proteinExistence type="predicted"/>
<evidence type="ECO:0000256" key="1">
    <source>
        <dbReference type="SAM" id="MobiDB-lite"/>
    </source>
</evidence>
<dbReference type="NCBIfam" id="NF033521">
    <property type="entry name" value="lasso_leader_L3"/>
    <property type="match status" value="1"/>
</dbReference>
<reference evidence="2 3" key="1">
    <citation type="submission" date="2022-10" db="EMBL/GenBank/DDBJ databases">
        <title>The complete genomes of actinobacterial strains from the NBC collection.</title>
        <authorList>
            <person name="Joergensen T.S."/>
            <person name="Alvarez Arevalo M."/>
            <person name="Sterndorff E.B."/>
            <person name="Faurdal D."/>
            <person name="Vuksanovic O."/>
            <person name="Mourched A.-S."/>
            <person name="Charusanti P."/>
            <person name="Shaw S."/>
            <person name="Blin K."/>
            <person name="Weber T."/>
        </authorList>
    </citation>
    <scope>NUCLEOTIDE SEQUENCE [LARGE SCALE GENOMIC DNA]</scope>
    <source>
        <strain evidence="2 3">NBC_00156</strain>
    </source>
</reference>
<evidence type="ECO:0000313" key="3">
    <source>
        <dbReference type="Proteomes" id="UP001622557"/>
    </source>
</evidence>
<name>A0ABZ1KKQ2_STRAH</name>
<keyword evidence="3" id="KW-1185">Reference proteome</keyword>
<dbReference type="EMBL" id="CP108164">
    <property type="protein sequence ID" value="WTQ79151.1"/>
    <property type="molecule type" value="Genomic_DNA"/>
</dbReference>
<dbReference type="GeneID" id="97279168"/>
<feature type="region of interest" description="Disordered" evidence="1">
    <location>
        <begin position="39"/>
        <end position="72"/>
    </location>
</feature>
<evidence type="ECO:0000313" key="2">
    <source>
        <dbReference type="EMBL" id="WTQ79151.1"/>
    </source>
</evidence>
<dbReference type="RefSeq" id="WP_405444894.1">
    <property type="nucleotide sequence ID" value="NZ_CP108164.1"/>
</dbReference>
<dbReference type="Proteomes" id="UP001622557">
    <property type="component" value="Chromosome"/>
</dbReference>
<organism evidence="2 3">
    <name type="scientific">Streptomyces achromogenes</name>
    <dbReference type="NCBI Taxonomy" id="67255"/>
    <lineage>
        <taxon>Bacteria</taxon>
        <taxon>Bacillati</taxon>
        <taxon>Actinomycetota</taxon>
        <taxon>Actinomycetes</taxon>
        <taxon>Kitasatosporales</taxon>
        <taxon>Streptomycetaceae</taxon>
        <taxon>Streptomyces</taxon>
    </lineage>
</organism>
<accession>A0ABZ1KKQ2</accession>
<protein>
    <submittedName>
        <fullName evidence="2">Lasso RiPP family leader peptide-containing protein</fullName>
    </submittedName>
</protein>